<dbReference type="InterPro" id="IPR013830">
    <property type="entry name" value="SGNH_hydro"/>
</dbReference>
<dbReference type="EMBL" id="LAZR01016640">
    <property type="protein sequence ID" value="KKM03640.1"/>
    <property type="molecule type" value="Genomic_DNA"/>
</dbReference>
<organism evidence="2">
    <name type="scientific">marine sediment metagenome</name>
    <dbReference type="NCBI Taxonomy" id="412755"/>
    <lineage>
        <taxon>unclassified sequences</taxon>
        <taxon>metagenomes</taxon>
        <taxon>ecological metagenomes</taxon>
    </lineage>
</organism>
<evidence type="ECO:0000259" key="1">
    <source>
        <dbReference type="Pfam" id="PF13472"/>
    </source>
</evidence>
<dbReference type="Gene3D" id="2.60.40.10">
    <property type="entry name" value="Immunoglobulins"/>
    <property type="match status" value="1"/>
</dbReference>
<evidence type="ECO:0000313" key="2">
    <source>
        <dbReference type="EMBL" id="KKM03640.1"/>
    </source>
</evidence>
<proteinExistence type="predicted"/>
<name>A0A0F9GXV5_9ZZZZ</name>
<gene>
    <name evidence="2" type="ORF">LCGC14_1772410</name>
</gene>
<dbReference type="SUPFAM" id="SSF49265">
    <property type="entry name" value="Fibronectin type III"/>
    <property type="match status" value="1"/>
</dbReference>
<accession>A0A0F9GXV5</accession>
<dbReference type="Pfam" id="PF13472">
    <property type="entry name" value="Lipase_GDSL_2"/>
    <property type="match status" value="1"/>
</dbReference>
<dbReference type="InterPro" id="IPR036116">
    <property type="entry name" value="FN3_sf"/>
</dbReference>
<dbReference type="InterPro" id="IPR051532">
    <property type="entry name" value="Ester_Hydrolysis_Enzymes"/>
</dbReference>
<reference evidence="2" key="1">
    <citation type="journal article" date="2015" name="Nature">
        <title>Complex archaea that bridge the gap between prokaryotes and eukaryotes.</title>
        <authorList>
            <person name="Spang A."/>
            <person name="Saw J.H."/>
            <person name="Jorgensen S.L."/>
            <person name="Zaremba-Niedzwiedzka K."/>
            <person name="Martijn J."/>
            <person name="Lind A.E."/>
            <person name="van Eijk R."/>
            <person name="Schleper C."/>
            <person name="Guy L."/>
            <person name="Ettema T.J."/>
        </authorList>
    </citation>
    <scope>NUCLEOTIDE SEQUENCE</scope>
</reference>
<dbReference type="SUPFAM" id="SSF52266">
    <property type="entry name" value="SGNH hydrolase"/>
    <property type="match status" value="1"/>
</dbReference>
<dbReference type="PANTHER" id="PTHR30383">
    <property type="entry name" value="THIOESTERASE 1/PROTEASE 1/LYSOPHOSPHOLIPASE L1"/>
    <property type="match status" value="1"/>
</dbReference>
<dbReference type="Gene3D" id="3.40.50.1110">
    <property type="entry name" value="SGNH hydrolase"/>
    <property type="match status" value="1"/>
</dbReference>
<sequence>MYRTVVMTAAIALAALTATGQEASFEPISKGGGIEVYAKMDFDSGANPFTNQGKGVAALESRAEFVVSGRSLHVKRAEATGYFGARTTKIAVKGTRGLNIAFCVRTKGMQTISLNLYDALKRDNTTPTSPARTPDEQWRTVVFAVEDFHHNSDQPQIKVPANTKHTNLFFHGSESKGASGEYWIDKFIIYRGVDTAPPAAPSGVKANAGTHGLVELTWTEPKDNAFAAVYSIHCKGADGKWVKLDESIQPRYSYTVAAAGKVAYRITAADYDNNVSKPSADVTVTASSPGKIAREAATDQVKDRLAYADNVRKIHAAGAGKVRHDIFLFAGDSITAADSYTHVLGRWLTRGIPVRKGVGQMRTNYGKAKIGEYLSGAKPEFAIVMYGTNDSKGPEAVKAGMANLAAVIDSCAAFGTVPIIATIPPRHFDKDKQDGQVRFNQAIVKLCRAKKVPVSYCFEEMMQRDLKQMLGDGVHLKSSTGNDAAGEALDKTLRQIYFALRDTTRSWK</sequence>
<comment type="caution">
    <text evidence="2">The sequence shown here is derived from an EMBL/GenBank/DDBJ whole genome shotgun (WGS) entry which is preliminary data.</text>
</comment>
<dbReference type="CDD" id="cd00063">
    <property type="entry name" value="FN3"/>
    <property type="match status" value="1"/>
</dbReference>
<feature type="domain" description="SGNH hydrolase-type esterase" evidence="1">
    <location>
        <begin position="329"/>
        <end position="476"/>
    </location>
</feature>
<dbReference type="InterPro" id="IPR003961">
    <property type="entry name" value="FN3_dom"/>
</dbReference>
<dbReference type="InterPro" id="IPR013783">
    <property type="entry name" value="Ig-like_fold"/>
</dbReference>
<dbReference type="InterPro" id="IPR036514">
    <property type="entry name" value="SGNH_hydro_sf"/>
</dbReference>
<dbReference type="AlphaFoldDB" id="A0A0F9GXV5"/>
<protein>
    <recommendedName>
        <fullName evidence="1">SGNH hydrolase-type esterase domain-containing protein</fullName>
    </recommendedName>
</protein>